<dbReference type="AlphaFoldDB" id="A0A6H9Z2D9"/>
<evidence type="ECO:0000256" key="2">
    <source>
        <dbReference type="ARBA" id="ARBA00023125"/>
    </source>
</evidence>
<dbReference type="PRINTS" id="PR00455">
    <property type="entry name" value="HTHTETR"/>
</dbReference>
<evidence type="ECO:0000256" key="1">
    <source>
        <dbReference type="ARBA" id="ARBA00023015"/>
    </source>
</evidence>
<dbReference type="Gene3D" id="1.10.357.10">
    <property type="entry name" value="Tetracycline Repressor, domain 2"/>
    <property type="match status" value="1"/>
</dbReference>
<dbReference type="PANTHER" id="PTHR47506">
    <property type="entry name" value="TRANSCRIPTIONAL REGULATORY PROTEIN"/>
    <property type="match status" value="1"/>
</dbReference>
<sequence>MDSPGYEALPRGRHHLTREQVVASQRERLLQGITEVVAEKGYLRTSVADVIKRARVSRETFYEHFADKQACFLTAFEEGAELLLAMVEKAAGPEGDPALTRLERTLAAYLEGLADDPAGARTFLLEVYAVGPAAAARRFQIQQRFVALINGLLREDDRWLRLPDPEFASRIVVGGVAALVTGKVAEGDHGGLPALAEPIMAHVRSLIDPAG</sequence>
<evidence type="ECO:0000259" key="5">
    <source>
        <dbReference type="PROSITE" id="PS50977"/>
    </source>
</evidence>
<dbReference type="RefSeq" id="WP_151559351.1">
    <property type="nucleotide sequence ID" value="NZ_WBMT01000003.1"/>
</dbReference>
<organism evidence="6 7">
    <name type="scientific">Actinomadura rudentiformis</name>
    <dbReference type="NCBI Taxonomy" id="359158"/>
    <lineage>
        <taxon>Bacteria</taxon>
        <taxon>Bacillati</taxon>
        <taxon>Actinomycetota</taxon>
        <taxon>Actinomycetes</taxon>
        <taxon>Streptosporangiales</taxon>
        <taxon>Thermomonosporaceae</taxon>
        <taxon>Actinomadura</taxon>
    </lineage>
</organism>
<protein>
    <submittedName>
        <fullName evidence="6">TetR/AcrR family transcriptional regulator</fullName>
    </submittedName>
</protein>
<dbReference type="PANTHER" id="PTHR47506:SF1">
    <property type="entry name" value="HTH-TYPE TRANSCRIPTIONAL REGULATOR YJDC"/>
    <property type="match status" value="1"/>
</dbReference>
<name>A0A6H9Z2D9_9ACTN</name>
<dbReference type="SUPFAM" id="SSF48498">
    <property type="entry name" value="Tetracyclin repressor-like, C-terminal domain"/>
    <property type="match status" value="1"/>
</dbReference>
<dbReference type="Pfam" id="PF00440">
    <property type="entry name" value="TetR_N"/>
    <property type="match status" value="1"/>
</dbReference>
<dbReference type="InterPro" id="IPR009057">
    <property type="entry name" value="Homeodomain-like_sf"/>
</dbReference>
<feature type="domain" description="HTH tetR-type" evidence="5">
    <location>
        <begin position="23"/>
        <end position="83"/>
    </location>
</feature>
<dbReference type="Proteomes" id="UP000468735">
    <property type="component" value="Unassembled WGS sequence"/>
</dbReference>
<evidence type="ECO:0000313" key="7">
    <source>
        <dbReference type="Proteomes" id="UP000468735"/>
    </source>
</evidence>
<keyword evidence="7" id="KW-1185">Reference proteome</keyword>
<dbReference type="InterPro" id="IPR036271">
    <property type="entry name" value="Tet_transcr_reg_TetR-rel_C_sf"/>
</dbReference>
<dbReference type="OrthoDB" id="5242485at2"/>
<evidence type="ECO:0000256" key="4">
    <source>
        <dbReference type="PROSITE-ProRule" id="PRU00335"/>
    </source>
</evidence>
<dbReference type="EMBL" id="WBMT01000003">
    <property type="protein sequence ID" value="KAB2350953.1"/>
    <property type="molecule type" value="Genomic_DNA"/>
</dbReference>
<dbReference type="InterPro" id="IPR001647">
    <property type="entry name" value="HTH_TetR"/>
</dbReference>
<dbReference type="SUPFAM" id="SSF46689">
    <property type="entry name" value="Homeodomain-like"/>
    <property type="match status" value="1"/>
</dbReference>
<keyword evidence="2 4" id="KW-0238">DNA-binding</keyword>
<evidence type="ECO:0000256" key="3">
    <source>
        <dbReference type="ARBA" id="ARBA00023163"/>
    </source>
</evidence>
<reference evidence="6 7" key="1">
    <citation type="submission" date="2019-09" db="EMBL/GenBank/DDBJ databases">
        <title>Actinomadura physcomitrii sp. nov., a novel actinomycete isolated from moss [Physcomitrium sphaericum (Ludw) Fuernr].</title>
        <authorList>
            <person name="Zhuang X."/>
            <person name="Liu C."/>
        </authorList>
    </citation>
    <scope>NUCLEOTIDE SEQUENCE [LARGE SCALE GENOMIC DNA]</scope>
    <source>
        <strain evidence="6 7">HMC1</strain>
    </source>
</reference>
<gene>
    <name evidence="6" type="ORF">F8566_08355</name>
</gene>
<keyword evidence="3" id="KW-0804">Transcription</keyword>
<evidence type="ECO:0000313" key="6">
    <source>
        <dbReference type="EMBL" id="KAB2350953.1"/>
    </source>
</evidence>
<proteinExistence type="predicted"/>
<comment type="caution">
    <text evidence="6">The sequence shown here is derived from an EMBL/GenBank/DDBJ whole genome shotgun (WGS) entry which is preliminary data.</text>
</comment>
<dbReference type="PROSITE" id="PS50977">
    <property type="entry name" value="HTH_TETR_2"/>
    <property type="match status" value="1"/>
</dbReference>
<feature type="DNA-binding region" description="H-T-H motif" evidence="4">
    <location>
        <begin position="46"/>
        <end position="65"/>
    </location>
</feature>
<keyword evidence="1" id="KW-0805">Transcription regulation</keyword>
<accession>A0A6H9Z2D9</accession>
<dbReference type="GO" id="GO:0003677">
    <property type="term" value="F:DNA binding"/>
    <property type="evidence" value="ECO:0007669"/>
    <property type="project" value="UniProtKB-UniRule"/>
</dbReference>
<dbReference type="Gene3D" id="1.10.10.60">
    <property type="entry name" value="Homeodomain-like"/>
    <property type="match status" value="1"/>
</dbReference>